<sequence length="129" mass="14773">MKVIISNKSEQPIYQQIKIQIKEQILADEIKENEYLPSIRQLAKDLGISVITTTRAYSDLEAEGFITTIQGKGTVVLPKDNELIREQYFKKIEEGFILAIENARLAKISEQELMVIYKNILKEWNDGGS</sequence>
<dbReference type="EMBL" id="CP158367">
    <property type="protein sequence ID" value="XBX74614.1"/>
    <property type="molecule type" value="Genomic_DNA"/>
</dbReference>
<dbReference type="InterPro" id="IPR036388">
    <property type="entry name" value="WH-like_DNA-bd_sf"/>
</dbReference>
<keyword evidence="2" id="KW-0238">DNA-binding</keyword>
<evidence type="ECO:0000256" key="3">
    <source>
        <dbReference type="ARBA" id="ARBA00023163"/>
    </source>
</evidence>
<evidence type="ECO:0000256" key="2">
    <source>
        <dbReference type="ARBA" id="ARBA00023125"/>
    </source>
</evidence>
<dbReference type="CDD" id="cd07377">
    <property type="entry name" value="WHTH_GntR"/>
    <property type="match status" value="1"/>
</dbReference>
<dbReference type="PROSITE" id="PS50949">
    <property type="entry name" value="HTH_GNTR"/>
    <property type="match status" value="1"/>
</dbReference>
<dbReference type="Pfam" id="PF00392">
    <property type="entry name" value="GntR"/>
    <property type="match status" value="1"/>
</dbReference>
<evidence type="ECO:0000256" key="1">
    <source>
        <dbReference type="ARBA" id="ARBA00023015"/>
    </source>
</evidence>
<dbReference type="PANTHER" id="PTHR38445">
    <property type="entry name" value="HTH-TYPE TRANSCRIPTIONAL REPRESSOR YTRA"/>
    <property type="match status" value="1"/>
</dbReference>
<protein>
    <submittedName>
        <fullName evidence="5">GntR family transcriptional regulator</fullName>
    </submittedName>
</protein>
<reference evidence="5" key="1">
    <citation type="journal article" date="2013" name="Extremophiles">
        <title>Proteinivorax tanatarense gen. nov., sp. nov., an anaerobic, haloalkaliphilic, proteolytic bacterium isolated from a decaying algal bloom, and proposal of Proteinivoraceae fam. nov.</title>
        <authorList>
            <person name="Kevbrin V."/>
            <person name="Boltyanskaya Y."/>
            <person name="Zhilina T."/>
            <person name="Kolganova T."/>
            <person name="Lavrentjeva E."/>
            <person name="Kuznetsov B."/>
        </authorList>
    </citation>
    <scope>NUCLEOTIDE SEQUENCE</scope>
    <source>
        <strain evidence="5">Z-910T</strain>
    </source>
</reference>
<dbReference type="GO" id="GO:0003677">
    <property type="term" value="F:DNA binding"/>
    <property type="evidence" value="ECO:0007669"/>
    <property type="project" value="UniProtKB-KW"/>
</dbReference>
<organism evidence="5">
    <name type="scientific">Proteinivorax tanatarense</name>
    <dbReference type="NCBI Taxonomy" id="1260629"/>
    <lineage>
        <taxon>Bacteria</taxon>
        <taxon>Bacillati</taxon>
        <taxon>Bacillota</taxon>
        <taxon>Clostridia</taxon>
        <taxon>Eubacteriales</taxon>
        <taxon>Proteinivoracaceae</taxon>
        <taxon>Proteinivorax</taxon>
    </lineage>
</organism>
<gene>
    <name evidence="5" type="ORF">PRVXT_002665</name>
</gene>
<evidence type="ECO:0000259" key="4">
    <source>
        <dbReference type="PROSITE" id="PS50949"/>
    </source>
</evidence>
<reference evidence="5" key="2">
    <citation type="submission" date="2024-06" db="EMBL/GenBank/DDBJ databases">
        <authorList>
            <person name="Petrova K.O."/>
            <person name="Toshchakov S.V."/>
            <person name="Boltjanskaja Y.V."/>
            <person name="Kevbrin V."/>
        </authorList>
    </citation>
    <scope>NUCLEOTIDE SEQUENCE</scope>
    <source>
        <strain evidence="5">Z-910T</strain>
    </source>
</reference>
<keyword evidence="1" id="KW-0805">Transcription regulation</keyword>
<dbReference type="PANTHER" id="PTHR38445:SF7">
    <property type="entry name" value="GNTR-FAMILY TRANSCRIPTIONAL REGULATOR"/>
    <property type="match status" value="1"/>
</dbReference>
<name>A0AAU7VKJ3_9FIRM</name>
<dbReference type="AlphaFoldDB" id="A0AAU7VKJ3"/>
<dbReference type="Gene3D" id="1.10.10.10">
    <property type="entry name" value="Winged helix-like DNA-binding domain superfamily/Winged helix DNA-binding domain"/>
    <property type="match status" value="1"/>
</dbReference>
<accession>A0AAU7VKJ3</accession>
<proteinExistence type="predicted"/>
<dbReference type="SUPFAM" id="SSF46785">
    <property type="entry name" value="Winged helix' DNA-binding domain"/>
    <property type="match status" value="1"/>
</dbReference>
<feature type="domain" description="HTH gntR-type" evidence="4">
    <location>
        <begin position="11"/>
        <end position="79"/>
    </location>
</feature>
<dbReference type="InterPro" id="IPR000524">
    <property type="entry name" value="Tscrpt_reg_HTH_GntR"/>
</dbReference>
<evidence type="ECO:0000313" key="5">
    <source>
        <dbReference type="EMBL" id="XBX74614.1"/>
    </source>
</evidence>
<dbReference type="InterPro" id="IPR036390">
    <property type="entry name" value="WH_DNA-bd_sf"/>
</dbReference>
<dbReference type="GO" id="GO:0003700">
    <property type="term" value="F:DNA-binding transcription factor activity"/>
    <property type="evidence" value="ECO:0007669"/>
    <property type="project" value="InterPro"/>
</dbReference>
<keyword evidence="3" id="KW-0804">Transcription</keyword>
<dbReference type="RefSeq" id="WP_350343366.1">
    <property type="nucleotide sequence ID" value="NZ_CP158367.1"/>
</dbReference>
<dbReference type="SMART" id="SM00345">
    <property type="entry name" value="HTH_GNTR"/>
    <property type="match status" value="1"/>
</dbReference>